<feature type="domain" description="SPOR" evidence="2">
    <location>
        <begin position="228"/>
        <end position="306"/>
    </location>
</feature>
<evidence type="ECO:0000313" key="4">
    <source>
        <dbReference type="Proteomes" id="UP000480275"/>
    </source>
</evidence>
<dbReference type="Pfam" id="PF05036">
    <property type="entry name" value="SPOR"/>
    <property type="match status" value="1"/>
</dbReference>
<dbReference type="EMBL" id="WIXJ01000007">
    <property type="protein sequence ID" value="MQY52203.1"/>
    <property type="molecule type" value="Genomic_DNA"/>
</dbReference>
<dbReference type="Gene3D" id="3.30.70.1070">
    <property type="entry name" value="Sporulation related repeat"/>
    <property type="match status" value="1"/>
</dbReference>
<evidence type="ECO:0000313" key="3">
    <source>
        <dbReference type="EMBL" id="MQY52203.1"/>
    </source>
</evidence>
<proteinExistence type="predicted"/>
<comment type="caution">
    <text evidence="3">The sequence shown here is derived from an EMBL/GenBank/DDBJ whole genome shotgun (WGS) entry which is preliminary data.</text>
</comment>
<reference evidence="3 4" key="1">
    <citation type="submission" date="2019-10" db="EMBL/GenBank/DDBJ databases">
        <title>Whole-genome sequence of the purple nonsulfur photosynthetic bacterium Rhodocyclus tenuis.</title>
        <authorList>
            <person name="Kyndt J.A."/>
            <person name="Meyer T.E."/>
        </authorList>
    </citation>
    <scope>NUCLEOTIDE SEQUENCE [LARGE SCALE GENOMIC DNA]</scope>
    <source>
        <strain evidence="3 4">DSM 110</strain>
    </source>
</reference>
<sequence>MTTRPRQLPRRWHICRRSAKRDAMRALVFVLVFANLLLFAWAQGYFGTPESPDGRRLQQQLNAEKLSIVPRDASATASAEATSPSPSASAEKAEPTAAGDAGKADARPSAVEKASDKAADKRPEVIAPGAVVTAPAKSEAAKPVADKTPMKAPEKAAPESDKDASRTVSKAPVAAAANVAAAPPVADAAKAAGRCLRWGELAASDAERLERLAGERFPSAQIKRTAGASVPAGWWVYIPPLASRAEAERKANELKRLEAPELFVILDPGPNRYAISLGLFSSEEAANDRLNALRAKGVRTARVGERGALVRPATLQVQVADAQAGALRQAAAQWLPAAHPGPCQVAR</sequence>
<dbReference type="InterPro" id="IPR007730">
    <property type="entry name" value="SPOR-like_dom"/>
</dbReference>
<dbReference type="OrthoDB" id="5298866at2"/>
<evidence type="ECO:0000259" key="2">
    <source>
        <dbReference type="PROSITE" id="PS51724"/>
    </source>
</evidence>
<gene>
    <name evidence="3" type="ORF">GHK24_10495</name>
</gene>
<feature type="compositionally biased region" description="Basic and acidic residues" evidence="1">
    <location>
        <begin position="144"/>
        <end position="165"/>
    </location>
</feature>
<name>A0A6L5JY03_RHOTE</name>
<evidence type="ECO:0000256" key="1">
    <source>
        <dbReference type="SAM" id="MobiDB-lite"/>
    </source>
</evidence>
<dbReference type="Proteomes" id="UP000480275">
    <property type="component" value="Unassembled WGS sequence"/>
</dbReference>
<feature type="compositionally biased region" description="Low complexity" evidence="1">
    <location>
        <begin position="73"/>
        <end position="98"/>
    </location>
</feature>
<feature type="compositionally biased region" description="Basic and acidic residues" evidence="1">
    <location>
        <begin position="113"/>
        <end position="124"/>
    </location>
</feature>
<protein>
    <recommendedName>
        <fullName evidence="2">SPOR domain-containing protein</fullName>
    </recommendedName>
</protein>
<dbReference type="GO" id="GO:0042834">
    <property type="term" value="F:peptidoglycan binding"/>
    <property type="evidence" value="ECO:0007669"/>
    <property type="project" value="InterPro"/>
</dbReference>
<accession>A0A6L5JY03</accession>
<dbReference type="InterPro" id="IPR036680">
    <property type="entry name" value="SPOR-like_sf"/>
</dbReference>
<feature type="region of interest" description="Disordered" evidence="1">
    <location>
        <begin position="68"/>
        <end position="166"/>
    </location>
</feature>
<dbReference type="AlphaFoldDB" id="A0A6L5JY03"/>
<dbReference type="PROSITE" id="PS51724">
    <property type="entry name" value="SPOR"/>
    <property type="match status" value="1"/>
</dbReference>
<organism evidence="3 4">
    <name type="scientific">Rhodocyclus tenuis</name>
    <name type="common">Rhodospirillum tenue</name>
    <dbReference type="NCBI Taxonomy" id="1066"/>
    <lineage>
        <taxon>Bacteria</taxon>
        <taxon>Pseudomonadati</taxon>
        <taxon>Pseudomonadota</taxon>
        <taxon>Betaproteobacteria</taxon>
        <taxon>Rhodocyclales</taxon>
        <taxon>Rhodocyclaceae</taxon>
        <taxon>Rhodocyclus</taxon>
    </lineage>
</organism>